<dbReference type="Proteomes" id="UP000789525">
    <property type="component" value="Unassembled WGS sequence"/>
</dbReference>
<evidence type="ECO:0000313" key="1">
    <source>
        <dbReference type="EMBL" id="CAG8754797.1"/>
    </source>
</evidence>
<dbReference type="EMBL" id="CAJVPT010055226">
    <property type="protein sequence ID" value="CAG8754797.1"/>
    <property type="molecule type" value="Genomic_DNA"/>
</dbReference>
<feature type="non-terminal residue" evidence="1">
    <location>
        <position position="1"/>
    </location>
</feature>
<reference evidence="1" key="1">
    <citation type="submission" date="2021-06" db="EMBL/GenBank/DDBJ databases">
        <authorList>
            <person name="Kallberg Y."/>
            <person name="Tangrot J."/>
            <person name="Rosling A."/>
        </authorList>
    </citation>
    <scope>NUCLEOTIDE SEQUENCE</scope>
    <source>
        <strain evidence="1">CL356</strain>
    </source>
</reference>
<comment type="caution">
    <text evidence="1">The sequence shown here is derived from an EMBL/GenBank/DDBJ whole genome shotgun (WGS) entry which is preliminary data.</text>
</comment>
<sequence length="62" mass="7094">IFREIKASYNSLNTAFKAQGRAKYEAEDIGTTWEGEAIEMYNWGGDDSWMTIISPEEGRTEK</sequence>
<keyword evidence="2" id="KW-1185">Reference proteome</keyword>
<evidence type="ECO:0000313" key="2">
    <source>
        <dbReference type="Proteomes" id="UP000789525"/>
    </source>
</evidence>
<protein>
    <submittedName>
        <fullName evidence="1">12653_t:CDS:1</fullName>
    </submittedName>
</protein>
<organism evidence="1 2">
    <name type="scientific">Acaulospora colombiana</name>
    <dbReference type="NCBI Taxonomy" id="27376"/>
    <lineage>
        <taxon>Eukaryota</taxon>
        <taxon>Fungi</taxon>
        <taxon>Fungi incertae sedis</taxon>
        <taxon>Mucoromycota</taxon>
        <taxon>Glomeromycotina</taxon>
        <taxon>Glomeromycetes</taxon>
        <taxon>Diversisporales</taxon>
        <taxon>Acaulosporaceae</taxon>
        <taxon>Acaulospora</taxon>
    </lineage>
</organism>
<accession>A0ACA9QMB0</accession>
<proteinExistence type="predicted"/>
<name>A0ACA9QMB0_9GLOM</name>
<gene>
    <name evidence="1" type="ORF">ACOLOM_LOCUS12894</name>
</gene>